<accession>A0A3G1B135</accession>
<name>A0A3G1B135_9ARCH</name>
<proteinExistence type="predicted"/>
<dbReference type="Proteomes" id="UP000266745">
    <property type="component" value="Chromosome"/>
</dbReference>
<dbReference type="STRING" id="1603555.SU86_001985"/>
<protein>
    <submittedName>
        <fullName evidence="1">Uncharacterized protein</fullName>
    </submittedName>
</protein>
<dbReference type="KEGG" id="tah:SU86_001985"/>
<evidence type="ECO:0000313" key="2">
    <source>
        <dbReference type="Proteomes" id="UP000266745"/>
    </source>
</evidence>
<evidence type="ECO:0000313" key="1">
    <source>
        <dbReference type="EMBL" id="AJZ75352.2"/>
    </source>
</evidence>
<gene>
    <name evidence="1" type="ORF">SU86_001985</name>
</gene>
<keyword evidence="2" id="KW-1185">Reference proteome</keyword>
<dbReference type="AlphaFoldDB" id="A0A3G1B135"/>
<dbReference type="EMBL" id="CP011097">
    <property type="protein sequence ID" value="AJZ75352.2"/>
    <property type="molecule type" value="Genomic_DNA"/>
</dbReference>
<reference evidence="1 2" key="1">
    <citation type="journal article" date="2016" name="Sci. Rep.">
        <title>A novel ammonia-oxidizing archaeon from wastewater treatment plant: Its enrichment, physiological and genomic characteristics.</title>
        <authorList>
            <person name="Li Y."/>
            <person name="Ding K."/>
            <person name="Wen X."/>
            <person name="Zhang B."/>
            <person name="Shen B."/>
            <person name="Yang Y."/>
        </authorList>
    </citation>
    <scope>NUCLEOTIDE SEQUENCE [LARGE SCALE GENOMIC DNA]</scope>
    <source>
        <strain evidence="1 2">SAT1</strain>
    </source>
</reference>
<organism evidence="1 2">
    <name type="scientific">Candidatus Nitrosotenuis cloacae</name>
    <dbReference type="NCBI Taxonomy" id="1603555"/>
    <lineage>
        <taxon>Archaea</taxon>
        <taxon>Nitrososphaerota</taxon>
        <taxon>Candidatus Nitrosotenuis</taxon>
    </lineage>
</organism>
<sequence length="123" mass="13849">MEPYPLTKTRFIVFPQCWDLFTFHKDQVPESISGVGSSPVLIESNLAIVSPRPCSILCAVLSLLSIGDKRKNAKMTSEDNAATTVIVQRLSDDTWIEPFYFGLRCRCSIYTKQLNASGFESFY</sequence>